<protein>
    <recommendedName>
        <fullName evidence="7">PWI domain-containing protein</fullName>
    </recommendedName>
</protein>
<name>A0A1Y1UBQ7_9TREE</name>
<dbReference type="STRING" id="4999.A0A1Y1UBQ7"/>
<dbReference type="Gene3D" id="1.20.1390.10">
    <property type="entry name" value="PWI domain"/>
    <property type="match status" value="1"/>
</dbReference>
<dbReference type="PANTHER" id="PTHR18806">
    <property type="entry name" value="RBM25 PROTEIN"/>
    <property type="match status" value="1"/>
</dbReference>
<dbReference type="RefSeq" id="XP_021869661.1">
    <property type="nucleotide sequence ID" value="XM_022016580.1"/>
</dbReference>
<feature type="region of interest" description="Disordered" evidence="2">
    <location>
        <begin position="559"/>
        <end position="588"/>
    </location>
</feature>
<sequence length="725" mass="81818">MYHNQPPPFQPPPGGVPPFPPNFQPGVPPPGGFPPFRPPNAALGFVPPPFPPTLSPAGGDGSPGGFRPPPNGFGFGPRPGLGAVPGASSSSSSGATPGFVREVKTTSVFVGGIAPGITDQTLKDLLNACGPLHELKRVSGANGKPQAFGFALFENPEVVMRAIRCLNGVELPDMTPEGRRDSKRKPLVVKVDEKTREFLEEFESTLGRSEGDEEADSHCRKAIQHIVALLTDPNATPLAGFGPGRGPGGRSPIAVDVPAHLRDLQEGDLPEEQRVVVLDQIAIFRETAARREREKKALEDEKERFKREQQRQGPISPANARKEPSSNYGYGNRVMAKEAQAAQAERQRQWGQTQNDSQKENGKDGRRESRDPQGYDKPVNFVKPRQVEGKGESERTDEEEEEMRKQRRDRERDHAFRDQERKVENRERHRIENLNREMSHRKQQADFEDRNRRRLTEMLENWDDEEIAEKGRESFYADRSRWRAQRQKVRQREFQDDLRDRHREEEERRTLEAESEEFLKRQMAEMAELEEKQKAAGLLTEDAAPIRLAINALPKEVKEEKKPDVVPPKPGIAFGGDDDDEDEKEKKKKRTLVKLEYEGDGLTEAEKIAQRNAKLLEIKRDVPRDRRALYAMAIQWAAIPESMMSTKIMSFIQSKMKDLLGEVDQDLADFVLEHLRERKKAADLIDGLEPIFADEATEFVTALWRQLAFESLAWASGLETGPMLV</sequence>
<comment type="caution">
    <text evidence="5">The sequence shown here is derived from an EMBL/GenBank/DDBJ whole genome shotgun (WGS) entry which is preliminary data.</text>
</comment>
<feature type="region of interest" description="Disordered" evidence="2">
    <location>
        <begin position="1"/>
        <end position="96"/>
    </location>
</feature>
<feature type="compositionally biased region" description="Basic and acidic residues" evidence="2">
    <location>
        <begin position="402"/>
        <end position="449"/>
    </location>
</feature>
<feature type="domain" description="RRM" evidence="3">
    <location>
        <begin position="106"/>
        <end position="194"/>
    </location>
</feature>
<dbReference type="InterPro" id="IPR000504">
    <property type="entry name" value="RRM_dom"/>
</dbReference>
<dbReference type="InterPro" id="IPR035979">
    <property type="entry name" value="RBD_domain_sf"/>
</dbReference>
<feature type="region of interest" description="Disordered" evidence="2">
    <location>
        <begin position="484"/>
        <end position="510"/>
    </location>
</feature>
<accession>A0A1Y1UBQ7</accession>
<evidence type="ECO:0000259" key="3">
    <source>
        <dbReference type="PROSITE" id="PS50102"/>
    </source>
</evidence>
<feature type="domain" description="PWI" evidence="4">
    <location>
        <begin position="627"/>
        <end position="724"/>
    </location>
</feature>
<dbReference type="InParanoid" id="A0A1Y1UBQ7"/>
<keyword evidence="6" id="KW-1185">Reference proteome</keyword>
<dbReference type="PROSITE" id="PS50102">
    <property type="entry name" value="RRM"/>
    <property type="match status" value="1"/>
</dbReference>
<proteinExistence type="predicted"/>
<feature type="compositionally biased region" description="Basic and acidic residues" evidence="2">
    <location>
        <begin position="295"/>
        <end position="310"/>
    </location>
</feature>
<feature type="region of interest" description="Disordered" evidence="2">
    <location>
        <begin position="234"/>
        <end position="254"/>
    </location>
</feature>
<dbReference type="EMBL" id="NBSH01000011">
    <property type="protein sequence ID" value="ORX35471.1"/>
    <property type="molecule type" value="Genomic_DNA"/>
</dbReference>
<feature type="compositionally biased region" description="Low complexity" evidence="2">
    <location>
        <begin position="80"/>
        <end position="96"/>
    </location>
</feature>
<evidence type="ECO:0008006" key="7">
    <source>
        <dbReference type="Google" id="ProtNLM"/>
    </source>
</evidence>
<dbReference type="FunCoup" id="A0A1Y1UBQ7">
    <property type="interactions" value="614"/>
</dbReference>
<dbReference type="InterPro" id="IPR012677">
    <property type="entry name" value="Nucleotide-bd_a/b_plait_sf"/>
</dbReference>
<dbReference type="SUPFAM" id="SSF54928">
    <property type="entry name" value="RNA-binding domain, RBD"/>
    <property type="match status" value="1"/>
</dbReference>
<evidence type="ECO:0000313" key="5">
    <source>
        <dbReference type="EMBL" id="ORX35471.1"/>
    </source>
</evidence>
<keyword evidence="1" id="KW-0694">RNA-binding</keyword>
<dbReference type="Pfam" id="PF01480">
    <property type="entry name" value="PWI"/>
    <property type="match status" value="1"/>
</dbReference>
<feature type="region of interest" description="Disordered" evidence="2">
    <location>
        <begin position="295"/>
        <end position="449"/>
    </location>
</feature>
<dbReference type="InterPro" id="IPR002483">
    <property type="entry name" value="PWI_dom"/>
</dbReference>
<feature type="compositionally biased region" description="Basic and acidic residues" evidence="2">
    <location>
        <begin position="490"/>
        <end position="510"/>
    </location>
</feature>
<dbReference type="SMART" id="SM00311">
    <property type="entry name" value="PWI"/>
    <property type="match status" value="1"/>
</dbReference>
<feature type="compositionally biased region" description="Basic and acidic residues" evidence="2">
    <location>
        <begin position="385"/>
        <end position="394"/>
    </location>
</feature>
<dbReference type="GO" id="GO:0003729">
    <property type="term" value="F:mRNA binding"/>
    <property type="evidence" value="ECO:0007669"/>
    <property type="project" value="TreeGrafter"/>
</dbReference>
<feature type="compositionally biased region" description="Basic and acidic residues" evidence="2">
    <location>
        <begin position="357"/>
        <end position="374"/>
    </location>
</feature>
<dbReference type="OrthoDB" id="6275295at2759"/>
<dbReference type="Proteomes" id="UP000193218">
    <property type="component" value="Unassembled WGS sequence"/>
</dbReference>
<organism evidence="5 6">
    <name type="scientific">Kockovaella imperatae</name>
    <dbReference type="NCBI Taxonomy" id="4999"/>
    <lineage>
        <taxon>Eukaryota</taxon>
        <taxon>Fungi</taxon>
        <taxon>Dikarya</taxon>
        <taxon>Basidiomycota</taxon>
        <taxon>Agaricomycotina</taxon>
        <taxon>Tremellomycetes</taxon>
        <taxon>Tremellales</taxon>
        <taxon>Cuniculitremaceae</taxon>
        <taxon>Kockovaella</taxon>
    </lineage>
</organism>
<dbReference type="Gene3D" id="3.30.70.330">
    <property type="match status" value="1"/>
</dbReference>
<dbReference type="CDD" id="cd12446">
    <property type="entry name" value="RRM_RBM25"/>
    <property type="match status" value="1"/>
</dbReference>
<dbReference type="GeneID" id="33558389"/>
<gene>
    <name evidence="5" type="ORF">BD324DRAFT_632974</name>
</gene>
<dbReference type="GO" id="GO:0005681">
    <property type="term" value="C:spliceosomal complex"/>
    <property type="evidence" value="ECO:0007669"/>
    <property type="project" value="TreeGrafter"/>
</dbReference>
<evidence type="ECO:0000313" key="6">
    <source>
        <dbReference type="Proteomes" id="UP000193218"/>
    </source>
</evidence>
<dbReference type="InterPro" id="IPR052768">
    <property type="entry name" value="RBM25"/>
</dbReference>
<feature type="compositionally biased region" description="Pro residues" evidence="2">
    <location>
        <begin position="1"/>
        <end position="38"/>
    </location>
</feature>
<evidence type="ECO:0000256" key="1">
    <source>
        <dbReference type="PROSITE-ProRule" id="PRU00176"/>
    </source>
</evidence>
<dbReference type="Pfam" id="PF00076">
    <property type="entry name" value="RRM_1"/>
    <property type="match status" value="1"/>
</dbReference>
<dbReference type="InterPro" id="IPR034268">
    <property type="entry name" value="RBM25_RRM"/>
</dbReference>
<dbReference type="SMART" id="SM00360">
    <property type="entry name" value="RRM"/>
    <property type="match status" value="1"/>
</dbReference>
<reference evidence="5 6" key="1">
    <citation type="submission" date="2017-03" db="EMBL/GenBank/DDBJ databases">
        <title>Widespread Adenine N6-methylation of Active Genes in Fungi.</title>
        <authorList>
            <consortium name="DOE Joint Genome Institute"/>
            <person name="Mondo S.J."/>
            <person name="Dannebaum R.O."/>
            <person name="Kuo R.C."/>
            <person name="Louie K.B."/>
            <person name="Bewick A.J."/>
            <person name="Labutti K."/>
            <person name="Haridas S."/>
            <person name="Kuo A."/>
            <person name="Salamov A."/>
            <person name="Ahrendt S.R."/>
            <person name="Lau R."/>
            <person name="Bowen B.P."/>
            <person name="Lipzen A."/>
            <person name="Sullivan W."/>
            <person name="Andreopoulos W.B."/>
            <person name="Clum A."/>
            <person name="Lindquist E."/>
            <person name="Daum C."/>
            <person name="Northen T.R."/>
            <person name="Ramamoorthy G."/>
            <person name="Schmitz R.J."/>
            <person name="Gryganskyi A."/>
            <person name="Culley D."/>
            <person name="Magnuson J."/>
            <person name="James T.Y."/>
            <person name="O'Malley M.A."/>
            <person name="Stajich J.E."/>
            <person name="Spatafora J.W."/>
            <person name="Visel A."/>
            <person name="Grigoriev I.V."/>
        </authorList>
    </citation>
    <scope>NUCLEOTIDE SEQUENCE [LARGE SCALE GENOMIC DNA]</scope>
    <source>
        <strain evidence="5 6">NRRL Y-17943</strain>
    </source>
</reference>
<evidence type="ECO:0000256" key="2">
    <source>
        <dbReference type="SAM" id="MobiDB-lite"/>
    </source>
</evidence>
<dbReference type="PROSITE" id="PS51025">
    <property type="entry name" value="PWI"/>
    <property type="match status" value="1"/>
</dbReference>
<dbReference type="AlphaFoldDB" id="A0A1Y1UBQ7"/>
<dbReference type="PANTHER" id="PTHR18806:SF4">
    <property type="entry name" value="RNA-BINDING PROTEIN 25"/>
    <property type="match status" value="1"/>
</dbReference>
<evidence type="ECO:0000259" key="4">
    <source>
        <dbReference type="PROSITE" id="PS51025"/>
    </source>
</evidence>